<feature type="transmembrane region" description="Helical" evidence="7">
    <location>
        <begin position="177"/>
        <end position="204"/>
    </location>
</feature>
<keyword evidence="4 7" id="KW-0812">Transmembrane</keyword>
<dbReference type="Pfam" id="PF12911">
    <property type="entry name" value="OppC_N"/>
    <property type="match status" value="1"/>
</dbReference>
<dbReference type="InterPro" id="IPR025966">
    <property type="entry name" value="OppC_N"/>
</dbReference>
<evidence type="ECO:0000313" key="10">
    <source>
        <dbReference type="EMBL" id="GHO42403.1"/>
    </source>
</evidence>
<dbReference type="InterPro" id="IPR000515">
    <property type="entry name" value="MetI-like"/>
</dbReference>
<feature type="region of interest" description="Disordered" evidence="8">
    <location>
        <begin position="1"/>
        <end position="59"/>
    </location>
</feature>
<dbReference type="Proteomes" id="UP000612362">
    <property type="component" value="Unassembled WGS sequence"/>
</dbReference>
<keyword evidence="5 7" id="KW-1133">Transmembrane helix</keyword>
<evidence type="ECO:0000256" key="4">
    <source>
        <dbReference type="ARBA" id="ARBA00022692"/>
    </source>
</evidence>
<proteinExistence type="inferred from homology"/>
<keyword evidence="3" id="KW-1003">Cell membrane</keyword>
<evidence type="ECO:0000313" key="11">
    <source>
        <dbReference type="Proteomes" id="UP000612362"/>
    </source>
</evidence>
<comment type="subcellular location">
    <subcellularLocation>
        <location evidence="1 7">Cell membrane</location>
        <topology evidence="1 7">Multi-pass membrane protein</topology>
    </subcellularLocation>
</comment>
<feature type="transmembrane region" description="Helical" evidence="7">
    <location>
        <begin position="308"/>
        <end position="329"/>
    </location>
</feature>
<feature type="domain" description="ABC transmembrane type-1" evidence="9">
    <location>
        <begin position="177"/>
        <end position="384"/>
    </location>
</feature>
<feature type="transmembrane region" description="Helical" evidence="7">
    <location>
        <begin position="258"/>
        <end position="277"/>
    </location>
</feature>
<dbReference type="GO" id="GO:0005886">
    <property type="term" value="C:plasma membrane"/>
    <property type="evidence" value="ECO:0007669"/>
    <property type="project" value="UniProtKB-SubCell"/>
</dbReference>
<feature type="region of interest" description="Disordered" evidence="8">
    <location>
        <begin position="68"/>
        <end position="87"/>
    </location>
</feature>
<evidence type="ECO:0000259" key="9">
    <source>
        <dbReference type="PROSITE" id="PS50928"/>
    </source>
</evidence>
<reference evidence="10" key="1">
    <citation type="submission" date="2020-10" db="EMBL/GenBank/DDBJ databases">
        <title>Taxonomic study of unclassified bacteria belonging to the class Ktedonobacteria.</title>
        <authorList>
            <person name="Yabe S."/>
            <person name="Wang C.M."/>
            <person name="Zheng Y."/>
            <person name="Sakai Y."/>
            <person name="Cavaletti L."/>
            <person name="Monciardini P."/>
            <person name="Donadio S."/>
        </authorList>
    </citation>
    <scope>NUCLEOTIDE SEQUENCE</scope>
    <source>
        <strain evidence="10">SOSP1-1</strain>
    </source>
</reference>
<sequence>MDTQDNPGTQEEKTTQHQAEATQAEETRADVLTSDEQTVDEGPTQETEAEAPAHLPPIELPESGEIVATDGASLPTPMPKPPTPLQDSLRRLRRDKRAMISLGIILFFVLIAIIGPSIYQHIGGEYNSPINGKVSPDVYHSFSHQELNRLDEGPSSQYWLGTDRIGQDLLARLMQGLLISILVAVLVEVVNIILGILIGVIAGYYGGWVDTLLARFADLMFAFPGLLFVILLTGIFGAQANVTLSHIPILGPNGNARLILVAMALALTSWPLMARYVRGQTLQIKQQQFVEAARTTGSSDLSIILRHIIPNLFSVVIIASTLNLSNTIISEAGISLLGLGVQPPGSSIGLMISDGATLLSTHPWEALLPSGVLAAIVLAFSFLGDGLRDAFDPRSKD</sequence>
<dbReference type="Gene3D" id="1.10.3720.10">
    <property type="entry name" value="MetI-like"/>
    <property type="match status" value="1"/>
</dbReference>
<evidence type="ECO:0000256" key="2">
    <source>
        <dbReference type="ARBA" id="ARBA00022448"/>
    </source>
</evidence>
<dbReference type="PANTHER" id="PTHR43386">
    <property type="entry name" value="OLIGOPEPTIDE TRANSPORT SYSTEM PERMEASE PROTEIN APPC"/>
    <property type="match status" value="1"/>
</dbReference>
<dbReference type="SUPFAM" id="SSF161098">
    <property type="entry name" value="MetI-like"/>
    <property type="match status" value="1"/>
</dbReference>
<dbReference type="PROSITE" id="PS50928">
    <property type="entry name" value="ABC_TM1"/>
    <property type="match status" value="1"/>
</dbReference>
<dbReference type="AlphaFoldDB" id="A0A8J3MQ99"/>
<feature type="transmembrane region" description="Helical" evidence="7">
    <location>
        <begin position="98"/>
        <end position="119"/>
    </location>
</feature>
<gene>
    <name evidence="10" type="primary">oppC</name>
    <name evidence="10" type="ORF">KSX_05660</name>
</gene>
<dbReference type="RefSeq" id="WP_236030971.1">
    <property type="nucleotide sequence ID" value="NZ_BNJF01000001.1"/>
</dbReference>
<feature type="transmembrane region" description="Helical" evidence="7">
    <location>
        <begin position="216"/>
        <end position="238"/>
    </location>
</feature>
<keyword evidence="11" id="KW-1185">Reference proteome</keyword>
<evidence type="ECO:0000256" key="7">
    <source>
        <dbReference type="RuleBase" id="RU363032"/>
    </source>
</evidence>
<evidence type="ECO:0000256" key="3">
    <source>
        <dbReference type="ARBA" id="ARBA00022475"/>
    </source>
</evidence>
<accession>A0A8J3MQ99</accession>
<keyword evidence="2 7" id="KW-0813">Transport</keyword>
<evidence type="ECO:0000256" key="1">
    <source>
        <dbReference type="ARBA" id="ARBA00004651"/>
    </source>
</evidence>
<feature type="transmembrane region" description="Helical" evidence="7">
    <location>
        <begin position="366"/>
        <end position="387"/>
    </location>
</feature>
<protein>
    <submittedName>
        <fullName evidence="10">Peptide ABC transporter substrate-binding protein</fullName>
    </submittedName>
</protein>
<evidence type="ECO:0000256" key="8">
    <source>
        <dbReference type="SAM" id="MobiDB-lite"/>
    </source>
</evidence>
<dbReference type="InterPro" id="IPR035906">
    <property type="entry name" value="MetI-like_sf"/>
</dbReference>
<evidence type="ECO:0000256" key="6">
    <source>
        <dbReference type="ARBA" id="ARBA00023136"/>
    </source>
</evidence>
<name>A0A8J3MQ99_9CHLR</name>
<organism evidence="10 11">
    <name type="scientific">Ktedonospora formicarum</name>
    <dbReference type="NCBI Taxonomy" id="2778364"/>
    <lineage>
        <taxon>Bacteria</taxon>
        <taxon>Bacillati</taxon>
        <taxon>Chloroflexota</taxon>
        <taxon>Ktedonobacteria</taxon>
        <taxon>Ktedonobacterales</taxon>
        <taxon>Ktedonobacteraceae</taxon>
        <taxon>Ktedonospora</taxon>
    </lineage>
</organism>
<dbReference type="Pfam" id="PF00528">
    <property type="entry name" value="BPD_transp_1"/>
    <property type="match status" value="1"/>
</dbReference>
<dbReference type="GO" id="GO:0055085">
    <property type="term" value="P:transmembrane transport"/>
    <property type="evidence" value="ECO:0007669"/>
    <property type="project" value="InterPro"/>
</dbReference>
<evidence type="ECO:0000256" key="5">
    <source>
        <dbReference type="ARBA" id="ARBA00022989"/>
    </source>
</evidence>
<dbReference type="PANTHER" id="PTHR43386:SF1">
    <property type="entry name" value="D,D-DIPEPTIDE TRANSPORT SYSTEM PERMEASE PROTEIN DDPC-RELATED"/>
    <property type="match status" value="1"/>
</dbReference>
<dbReference type="InterPro" id="IPR050366">
    <property type="entry name" value="BP-dependent_transpt_permease"/>
</dbReference>
<comment type="caution">
    <text evidence="10">The sequence shown here is derived from an EMBL/GenBank/DDBJ whole genome shotgun (WGS) entry which is preliminary data.</text>
</comment>
<dbReference type="EMBL" id="BNJF01000001">
    <property type="protein sequence ID" value="GHO42403.1"/>
    <property type="molecule type" value="Genomic_DNA"/>
</dbReference>
<comment type="similarity">
    <text evidence="7">Belongs to the binding-protein-dependent transport system permease family.</text>
</comment>
<dbReference type="CDD" id="cd06261">
    <property type="entry name" value="TM_PBP2"/>
    <property type="match status" value="1"/>
</dbReference>
<keyword evidence="6 7" id="KW-0472">Membrane</keyword>